<evidence type="ECO:0000313" key="4">
    <source>
        <dbReference type="Proteomes" id="UP000828390"/>
    </source>
</evidence>
<dbReference type="EMBL" id="JAIWYP010000001">
    <property type="protein sequence ID" value="KAH3877374.1"/>
    <property type="molecule type" value="Genomic_DNA"/>
</dbReference>
<dbReference type="InterPro" id="IPR000315">
    <property type="entry name" value="Znf_B-box"/>
</dbReference>
<evidence type="ECO:0000259" key="2">
    <source>
        <dbReference type="PROSITE" id="PS50119"/>
    </source>
</evidence>
<evidence type="ECO:0000313" key="3">
    <source>
        <dbReference type="EMBL" id="KAH3877374.1"/>
    </source>
</evidence>
<keyword evidence="1" id="KW-0863">Zinc-finger</keyword>
<dbReference type="PROSITE" id="PS50119">
    <property type="entry name" value="ZF_BBOX"/>
    <property type="match status" value="1"/>
</dbReference>
<accession>A0A9D4MKK7</accession>
<evidence type="ECO:0000256" key="1">
    <source>
        <dbReference type="PROSITE-ProRule" id="PRU00024"/>
    </source>
</evidence>
<dbReference type="GO" id="GO:0008270">
    <property type="term" value="F:zinc ion binding"/>
    <property type="evidence" value="ECO:0007669"/>
    <property type="project" value="UniProtKB-KW"/>
</dbReference>
<sequence length="358" mass="40197">MSDVATECFPVIAFDKNVVTDGFCRDCDDRAQKNTAIFFCKECKKHLCAGCHKYHLQLFRKHPIYCIETSRNRKRTYDDIKLAAVGPEYMFTIDEIDELGIRLPNEKVDCCVTGICQLADGTYIIVDQGNGKIKHIDGNNKFKIVATCSLPSWPHSVCSIDGDTIAVTVWRSERHELHFIRVAVGKMIHKNVVKLDHICKSIAHSKEANMLLIATRNTINTYTSSGEFVRELYRNTKGMDTVSDITISRDGNLIFLTDQLHKKIIQLDHEGNTVNAFTYPDLGDPYGVCLSHTSNHAFVCGDGPDTIIQIDGAEKNILTLATEMDGVMCPHSLFFDAQRHMLVVGLDRGENILVVKLK</sequence>
<reference evidence="3" key="1">
    <citation type="journal article" date="2019" name="bioRxiv">
        <title>The Genome of the Zebra Mussel, Dreissena polymorpha: A Resource for Invasive Species Research.</title>
        <authorList>
            <person name="McCartney M.A."/>
            <person name="Auch B."/>
            <person name="Kono T."/>
            <person name="Mallez S."/>
            <person name="Zhang Y."/>
            <person name="Obille A."/>
            <person name="Becker A."/>
            <person name="Abrahante J.E."/>
            <person name="Garbe J."/>
            <person name="Badalamenti J.P."/>
            <person name="Herman A."/>
            <person name="Mangelson H."/>
            <person name="Liachko I."/>
            <person name="Sullivan S."/>
            <person name="Sone E.D."/>
            <person name="Koren S."/>
            <person name="Silverstein K.A.T."/>
            <person name="Beckman K.B."/>
            <person name="Gohl D.M."/>
        </authorList>
    </citation>
    <scope>NUCLEOTIDE SEQUENCE</scope>
    <source>
        <strain evidence="3">Duluth1</strain>
        <tissue evidence="3">Whole animal</tissue>
    </source>
</reference>
<proteinExistence type="predicted"/>
<gene>
    <name evidence="3" type="ORF">DPMN_001237</name>
</gene>
<protein>
    <recommendedName>
        <fullName evidence="2">B box-type domain-containing protein</fullName>
    </recommendedName>
</protein>
<organism evidence="3 4">
    <name type="scientific">Dreissena polymorpha</name>
    <name type="common">Zebra mussel</name>
    <name type="synonym">Mytilus polymorpha</name>
    <dbReference type="NCBI Taxonomy" id="45954"/>
    <lineage>
        <taxon>Eukaryota</taxon>
        <taxon>Metazoa</taxon>
        <taxon>Spiralia</taxon>
        <taxon>Lophotrochozoa</taxon>
        <taxon>Mollusca</taxon>
        <taxon>Bivalvia</taxon>
        <taxon>Autobranchia</taxon>
        <taxon>Heteroconchia</taxon>
        <taxon>Euheterodonta</taxon>
        <taxon>Imparidentia</taxon>
        <taxon>Neoheterodontei</taxon>
        <taxon>Myida</taxon>
        <taxon>Dreissenoidea</taxon>
        <taxon>Dreissenidae</taxon>
        <taxon>Dreissena</taxon>
    </lineage>
</organism>
<dbReference type="Gene3D" id="2.120.10.30">
    <property type="entry name" value="TolB, C-terminal domain"/>
    <property type="match status" value="1"/>
</dbReference>
<name>A0A9D4MKK7_DREPO</name>
<dbReference type="AlphaFoldDB" id="A0A9D4MKK7"/>
<reference evidence="3" key="2">
    <citation type="submission" date="2020-11" db="EMBL/GenBank/DDBJ databases">
        <authorList>
            <person name="McCartney M.A."/>
            <person name="Auch B."/>
            <person name="Kono T."/>
            <person name="Mallez S."/>
            <person name="Becker A."/>
            <person name="Gohl D.M."/>
            <person name="Silverstein K.A.T."/>
            <person name="Koren S."/>
            <person name="Bechman K.B."/>
            <person name="Herman A."/>
            <person name="Abrahante J.E."/>
            <person name="Garbe J."/>
        </authorList>
    </citation>
    <scope>NUCLEOTIDE SEQUENCE</scope>
    <source>
        <strain evidence="3">Duluth1</strain>
        <tissue evidence="3">Whole animal</tissue>
    </source>
</reference>
<comment type="caution">
    <text evidence="3">The sequence shown here is derived from an EMBL/GenBank/DDBJ whole genome shotgun (WGS) entry which is preliminary data.</text>
</comment>
<dbReference type="SUPFAM" id="SSF75011">
    <property type="entry name" value="3-carboxy-cis,cis-mucoante lactonizing enzyme"/>
    <property type="match status" value="1"/>
</dbReference>
<keyword evidence="1" id="KW-0479">Metal-binding</keyword>
<dbReference type="Proteomes" id="UP000828390">
    <property type="component" value="Unassembled WGS sequence"/>
</dbReference>
<dbReference type="InterPro" id="IPR011042">
    <property type="entry name" value="6-blade_b-propeller_TolB-like"/>
</dbReference>
<dbReference type="CDD" id="cd19757">
    <property type="entry name" value="Bbox1"/>
    <property type="match status" value="1"/>
</dbReference>
<keyword evidence="4" id="KW-1185">Reference proteome</keyword>
<feature type="domain" description="B box-type" evidence="2">
    <location>
        <begin position="19"/>
        <end position="67"/>
    </location>
</feature>
<keyword evidence="1" id="KW-0862">Zinc</keyword>